<evidence type="ECO:0000256" key="2">
    <source>
        <dbReference type="ARBA" id="ARBA00023012"/>
    </source>
</evidence>
<reference evidence="9 10" key="1">
    <citation type="submission" date="2017-03" db="EMBL/GenBank/DDBJ databases">
        <title>Whole genome sequences of fourteen strains of Bradyrhizobium canariense and one strain of Bradyrhizobium japonicum isolated from Lupinus (Papilionoideae: Genisteae) species in Algeria.</title>
        <authorList>
            <person name="Crovadore J."/>
            <person name="Chekireb D."/>
            <person name="Brachmann A."/>
            <person name="Chablais R."/>
            <person name="Cochard B."/>
            <person name="Lefort F."/>
        </authorList>
    </citation>
    <scope>NUCLEOTIDE SEQUENCE [LARGE SCALE GENOMIC DNA]</scope>
    <source>
        <strain evidence="9 10">UBMA197</strain>
    </source>
</reference>
<name>A0A1Y2JT63_BRAJP</name>
<keyword evidence="2" id="KW-0902">Two-component regulatory system</keyword>
<proteinExistence type="predicted"/>
<evidence type="ECO:0000256" key="3">
    <source>
        <dbReference type="ARBA" id="ARBA00023015"/>
    </source>
</evidence>
<evidence type="ECO:0000256" key="5">
    <source>
        <dbReference type="ARBA" id="ARBA00023163"/>
    </source>
</evidence>
<dbReference type="InterPro" id="IPR036388">
    <property type="entry name" value="WH-like_DNA-bd_sf"/>
</dbReference>
<dbReference type="GO" id="GO:0006355">
    <property type="term" value="P:regulation of DNA-templated transcription"/>
    <property type="evidence" value="ECO:0007669"/>
    <property type="project" value="InterPro"/>
</dbReference>
<dbReference type="CDD" id="cd06170">
    <property type="entry name" value="LuxR_C_like"/>
    <property type="match status" value="1"/>
</dbReference>
<dbReference type="PANTHER" id="PTHR44688:SF16">
    <property type="entry name" value="DNA-BINDING TRANSCRIPTIONAL ACTIVATOR DEVR_DOSR"/>
    <property type="match status" value="1"/>
</dbReference>
<dbReference type="InterPro" id="IPR001789">
    <property type="entry name" value="Sig_transdc_resp-reg_receiver"/>
</dbReference>
<dbReference type="GO" id="GO:0003677">
    <property type="term" value="F:DNA binding"/>
    <property type="evidence" value="ECO:0007669"/>
    <property type="project" value="UniProtKB-KW"/>
</dbReference>
<dbReference type="InterPro" id="IPR011006">
    <property type="entry name" value="CheY-like_superfamily"/>
</dbReference>
<dbReference type="InterPro" id="IPR000792">
    <property type="entry name" value="Tscrpt_reg_LuxR_C"/>
</dbReference>
<dbReference type="PANTHER" id="PTHR44688">
    <property type="entry name" value="DNA-BINDING TRANSCRIPTIONAL ACTIVATOR DEVR_DOSR"/>
    <property type="match status" value="1"/>
</dbReference>
<evidence type="ECO:0000256" key="6">
    <source>
        <dbReference type="PROSITE-ProRule" id="PRU00169"/>
    </source>
</evidence>
<dbReference type="SMART" id="SM00448">
    <property type="entry name" value="REC"/>
    <property type="match status" value="1"/>
</dbReference>
<evidence type="ECO:0000259" key="8">
    <source>
        <dbReference type="PROSITE" id="PS50110"/>
    </source>
</evidence>
<evidence type="ECO:0000313" key="9">
    <source>
        <dbReference type="EMBL" id="OSJ35003.1"/>
    </source>
</evidence>
<dbReference type="Pfam" id="PF00196">
    <property type="entry name" value="GerE"/>
    <property type="match status" value="1"/>
</dbReference>
<dbReference type="RefSeq" id="WP_085399462.1">
    <property type="nucleotide sequence ID" value="NZ_NAFL01000224.1"/>
</dbReference>
<gene>
    <name evidence="9" type="ORF">BSZ19_10145</name>
</gene>
<dbReference type="PROSITE" id="PS50043">
    <property type="entry name" value="HTH_LUXR_2"/>
    <property type="match status" value="1"/>
</dbReference>
<dbReference type="Pfam" id="PF00072">
    <property type="entry name" value="Response_reg"/>
    <property type="match status" value="1"/>
</dbReference>
<feature type="domain" description="Response regulatory" evidence="8">
    <location>
        <begin position="10"/>
        <end position="124"/>
    </location>
</feature>
<dbReference type="InterPro" id="IPR016032">
    <property type="entry name" value="Sig_transdc_resp-reg_C-effctor"/>
</dbReference>
<keyword evidence="3" id="KW-0805">Transcription regulation</keyword>
<keyword evidence="5" id="KW-0804">Transcription</keyword>
<keyword evidence="4 9" id="KW-0238">DNA-binding</keyword>
<dbReference type="PROSITE" id="PS00622">
    <property type="entry name" value="HTH_LUXR_1"/>
    <property type="match status" value="1"/>
</dbReference>
<sequence>MSHVSHVIPIVFVVDDDVSVRESLELMISSAGWRPEIFASAKEFLSRPRADAPSCLVLDVNLPDLNGLDLQVRVAGDRIDMPIIFITGYGDVPMTVRAMKAGAVEFLTKPFSDDALLGAIRQAIERSRTVLGHEAEIRMLSDRYETLSRREREVMALIVTGLLNKQVAFDLGISEITVKAHRGRVMHKMQAGSLVDLASMAAKLRLAHTQH</sequence>
<evidence type="ECO:0000259" key="7">
    <source>
        <dbReference type="PROSITE" id="PS50043"/>
    </source>
</evidence>
<protein>
    <submittedName>
        <fullName evidence="9">DNA-binding response regulator</fullName>
    </submittedName>
</protein>
<dbReference type="SMART" id="SM00421">
    <property type="entry name" value="HTH_LUXR"/>
    <property type="match status" value="1"/>
</dbReference>
<dbReference type="SUPFAM" id="SSF46894">
    <property type="entry name" value="C-terminal effector domain of the bipartite response regulators"/>
    <property type="match status" value="1"/>
</dbReference>
<dbReference type="AlphaFoldDB" id="A0A1Y2JT63"/>
<dbReference type="Proteomes" id="UP000193335">
    <property type="component" value="Unassembled WGS sequence"/>
</dbReference>
<dbReference type="Gene3D" id="3.40.50.2300">
    <property type="match status" value="1"/>
</dbReference>
<dbReference type="Gene3D" id="1.10.10.10">
    <property type="entry name" value="Winged helix-like DNA-binding domain superfamily/Winged helix DNA-binding domain"/>
    <property type="match status" value="1"/>
</dbReference>
<organism evidence="9 10">
    <name type="scientific">Bradyrhizobium japonicum</name>
    <dbReference type="NCBI Taxonomy" id="375"/>
    <lineage>
        <taxon>Bacteria</taxon>
        <taxon>Pseudomonadati</taxon>
        <taxon>Pseudomonadota</taxon>
        <taxon>Alphaproteobacteria</taxon>
        <taxon>Hyphomicrobiales</taxon>
        <taxon>Nitrobacteraceae</taxon>
        <taxon>Bradyrhizobium</taxon>
    </lineage>
</organism>
<feature type="modified residue" description="4-aspartylphosphate" evidence="6">
    <location>
        <position position="59"/>
    </location>
</feature>
<evidence type="ECO:0000256" key="1">
    <source>
        <dbReference type="ARBA" id="ARBA00022553"/>
    </source>
</evidence>
<feature type="domain" description="HTH luxR-type" evidence="7">
    <location>
        <begin position="140"/>
        <end position="205"/>
    </location>
</feature>
<comment type="caution">
    <text evidence="9">The sequence shown here is derived from an EMBL/GenBank/DDBJ whole genome shotgun (WGS) entry which is preliminary data.</text>
</comment>
<dbReference type="SUPFAM" id="SSF52172">
    <property type="entry name" value="CheY-like"/>
    <property type="match status" value="1"/>
</dbReference>
<dbReference type="GO" id="GO:0000160">
    <property type="term" value="P:phosphorelay signal transduction system"/>
    <property type="evidence" value="ECO:0007669"/>
    <property type="project" value="UniProtKB-KW"/>
</dbReference>
<evidence type="ECO:0000256" key="4">
    <source>
        <dbReference type="ARBA" id="ARBA00023125"/>
    </source>
</evidence>
<dbReference type="FunFam" id="3.40.50.2300:FF:000018">
    <property type="entry name" value="DNA-binding transcriptional regulator NtrC"/>
    <property type="match status" value="1"/>
</dbReference>
<evidence type="ECO:0000313" key="10">
    <source>
        <dbReference type="Proteomes" id="UP000193335"/>
    </source>
</evidence>
<accession>A0A1Y2JT63</accession>
<keyword evidence="1 6" id="KW-0597">Phosphoprotein</keyword>
<dbReference type="EMBL" id="NAFL01000224">
    <property type="protein sequence ID" value="OSJ35003.1"/>
    <property type="molecule type" value="Genomic_DNA"/>
</dbReference>
<dbReference type="PRINTS" id="PR00038">
    <property type="entry name" value="HTHLUXR"/>
</dbReference>
<dbReference type="PROSITE" id="PS50110">
    <property type="entry name" value="RESPONSE_REGULATORY"/>
    <property type="match status" value="1"/>
</dbReference>